<dbReference type="SUPFAM" id="SSF51658">
    <property type="entry name" value="Xylose isomerase-like"/>
    <property type="match status" value="1"/>
</dbReference>
<protein>
    <submittedName>
        <fullName evidence="2">TIM barrel protein</fullName>
    </submittedName>
</protein>
<dbReference type="Proteomes" id="UP000595064">
    <property type="component" value="Chromosome"/>
</dbReference>
<name>A0A7T2YW82_9BURK</name>
<dbReference type="RefSeq" id="WP_016452426.1">
    <property type="nucleotide sequence ID" value="NZ_CP065748.1"/>
</dbReference>
<proteinExistence type="predicted"/>
<sequence length="279" mass="30586">MTDPIHFAINRISASRMPFAGYLAMCRRLGVSAIEIRNDLPHAETCDGTAPAAIQAAARQAGITIVSINALYPFDVFDAGLERKARALAAYARDCGARALVMCPLNDRADPRTPGQRRRDLVHALSQLRPLLDGHGVQGLVEPLGFAECALRRKSDAVEAIYGAAGERHFRLVHDSFHHYLAGEDIFFPDLTGLVHVSGVEDHRLQDGQMRDGHRVLVGEGDRLGNIAQLRELLDRGYGGPVSFEPFAARITDADSNEALLRQSMDFIRHSLLCKKGTI</sequence>
<dbReference type="InterPro" id="IPR013022">
    <property type="entry name" value="Xyl_isomerase-like_TIM-brl"/>
</dbReference>
<dbReference type="Pfam" id="PF01261">
    <property type="entry name" value="AP_endonuc_2"/>
    <property type="match status" value="1"/>
</dbReference>
<dbReference type="Gene3D" id="3.20.20.150">
    <property type="entry name" value="Divalent-metal-dependent TIM barrel enzymes"/>
    <property type="match status" value="1"/>
</dbReference>
<dbReference type="InterPro" id="IPR014621">
    <property type="entry name" value="UCP036778_sugar_epimerase"/>
</dbReference>
<reference evidence="2 3" key="1">
    <citation type="submission" date="2020-12" db="EMBL/GenBank/DDBJ databases">
        <title>FDA dAtabase for Regulatory Grade micrObial Sequences (FDA-ARGOS): Supporting development and validation of Infectious Disease Dx tests.</title>
        <authorList>
            <person name="Sproer C."/>
            <person name="Gronow S."/>
            <person name="Severitt S."/>
            <person name="Schroder I."/>
            <person name="Tallon L."/>
            <person name="Sadzewicz L."/>
            <person name="Zhao X."/>
            <person name="Boylan J."/>
            <person name="Ott S."/>
            <person name="Bowen H."/>
            <person name="Vavikolanu K."/>
            <person name="Mehta A."/>
            <person name="Aluvathingal J."/>
            <person name="Nadendla S."/>
            <person name="Lowell S."/>
            <person name="Myers T."/>
            <person name="Yan Y."/>
            <person name="Sichtig H."/>
        </authorList>
    </citation>
    <scope>NUCLEOTIDE SEQUENCE [LARGE SCALE GENOMIC DNA]</scope>
    <source>
        <strain evidence="2 3">FDAARGOS_890</strain>
    </source>
</reference>
<keyword evidence="3" id="KW-1185">Reference proteome</keyword>
<dbReference type="InterPro" id="IPR036237">
    <property type="entry name" value="Xyl_isomerase-like_sf"/>
</dbReference>
<evidence type="ECO:0000313" key="2">
    <source>
        <dbReference type="EMBL" id="QPS83199.1"/>
    </source>
</evidence>
<accession>A0A7T2YW82</accession>
<dbReference type="PIRSF" id="PIRSF036778">
    <property type="entry name" value="UCP036778"/>
    <property type="match status" value="1"/>
</dbReference>
<dbReference type="InterPro" id="IPR050312">
    <property type="entry name" value="IolE/XylAMocC-like"/>
</dbReference>
<evidence type="ECO:0000313" key="3">
    <source>
        <dbReference type="Proteomes" id="UP000595064"/>
    </source>
</evidence>
<dbReference type="PANTHER" id="PTHR12110:SF21">
    <property type="entry name" value="XYLOSE ISOMERASE-LIKE TIM BARREL DOMAIN-CONTAINING PROTEIN"/>
    <property type="match status" value="1"/>
</dbReference>
<dbReference type="AlphaFoldDB" id="A0A7T2YW82"/>
<organism evidence="2 3">
    <name type="scientific">Delftia lacustris</name>
    <dbReference type="NCBI Taxonomy" id="558537"/>
    <lineage>
        <taxon>Bacteria</taxon>
        <taxon>Pseudomonadati</taxon>
        <taxon>Pseudomonadota</taxon>
        <taxon>Betaproteobacteria</taxon>
        <taxon>Burkholderiales</taxon>
        <taxon>Comamonadaceae</taxon>
        <taxon>Delftia</taxon>
    </lineage>
</organism>
<gene>
    <name evidence="2" type="ORF">I6G47_09060</name>
</gene>
<dbReference type="PANTHER" id="PTHR12110">
    <property type="entry name" value="HYDROXYPYRUVATE ISOMERASE"/>
    <property type="match status" value="1"/>
</dbReference>
<evidence type="ECO:0000259" key="1">
    <source>
        <dbReference type="Pfam" id="PF01261"/>
    </source>
</evidence>
<dbReference type="KEGG" id="dla:I6G47_09060"/>
<dbReference type="EMBL" id="CP065748">
    <property type="protein sequence ID" value="QPS83199.1"/>
    <property type="molecule type" value="Genomic_DNA"/>
</dbReference>
<feature type="domain" description="Xylose isomerase-like TIM barrel" evidence="1">
    <location>
        <begin position="24"/>
        <end position="269"/>
    </location>
</feature>